<dbReference type="NCBIfam" id="TIGR02837">
    <property type="entry name" value="spore_II_R"/>
    <property type="match status" value="1"/>
</dbReference>
<dbReference type="EMBL" id="FPAI01000003">
    <property type="protein sequence ID" value="SFS45644.1"/>
    <property type="molecule type" value="Genomic_DNA"/>
</dbReference>
<sequence>MKRKHVSHVKYRRYFKRKRVVDLVIMSVALGLILIQLMMPEKQQALGYDVDIPEEAIRLRILAHSDDTVDQDMKRQVRDDVSRYVAGMMTDITSIEEARDAVTKALPEIEQVVGASLNEAAYPHAATVTYGKNIVFPTKVYDTRVYPQGEYEAVLVTIGDGEGKNWWCVLFPSLCFVDFNGDVTLDQSHTEPKDDQIERPSDNRETEDEINEASSEEDESETKPEAKFWLVEQISKLIHTFSG</sequence>
<dbReference type="Pfam" id="PF09551">
    <property type="entry name" value="Spore_II_R"/>
    <property type="match status" value="1"/>
</dbReference>
<dbReference type="EMBL" id="BJWJ01000030">
    <property type="protein sequence ID" value="GEM05353.1"/>
    <property type="molecule type" value="Genomic_DNA"/>
</dbReference>
<evidence type="ECO:0000313" key="3">
    <source>
        <dbReference type="EMBL" id="GEM05353.1"/>
    </source>
</evidence>
<dbReference type="STRING" id="306541.SAMN05421668_1032"/>
<evidence type="ECO:0000256" key="2">
    <source>
        <dbReference type="SAM" id="Phobius"/>
    </source>
</evidence>
<dbReference type="Proteomes" id="UP000321773">
    <property type="component" value="Unassembled WGS sequence"/>
</dbReference>
<reference evidence="3 6" key="2">
    <citation type="submission" date="2019-07" db="EMBL/GenBank/DDBJ databases">
        <title>Whole genome shotgun sequence of Halolactibacillus miurensis NBRC 100873.</title>
        <authorList>
            <person name="Hosoyama A."/>
            <person name="Uohara A."/>
            <person name="Ohji S."/>
            <person name="Ichikawa N."/>
        </authorList>
    </citation>
    <scope>NUCLEOTIDE SEQUENCE [LARGE SCALE GENOMIC DNA]</scope>
    <source>
        <strain evidence="3 6">NBRC 100873</strain>
    </source>
</reference>
<keyword evidence="6" id="KW-1185">Reference proteome</keyword>
<dbReference type="OrthoDB" id="9793324at2"/>
<gene>
    <name evidence="3" type="primary">spoIIR</name>
    <name evidence="3" type="ORF">HMI01_23410</name>
    <name evidence="4" type="ORF">SAMN05421668_1032</name>
</gene>
<accession>A0A1I6PZP4</accession>
<protein>
    <submittedName>
        <fullName evidence="4">Stage II sporulation protein R</fullName>
    </submittedName>
</protein>
<evidence type="ECO:0000313" key="4">
    <source>
        <dbReference type="EMBL" id="SFS45644.1"/>
    </source>
</evidence>
<name>A0A1I6PZP4_9BACI</name>
<feature type="transmembrane region" description="Helical" evidence="2">
    <location>
        <begin position="20"/>
        <end position="39"/>
    </location>
</feature>
<keyword evidence="2" id="KW-0812">Transmembrane</keyword>
<feature type="compositionally biased region" description="Basic and acidic residues" evidence="1">
    <location>
        <begin position="188"/>
        <end position="204"/>
    </location>
</feature>
<dbReference type="AlphaFoldDB" id="A0A1I6PZP4"/>
<dbReference type="InterPro" id="IPR014202">
    <property type="entry name" value="Spore_II_R"/>
</dbReference>
<feature type="region of interest" description="Disordered" evidence="1">
    <location>
        <begin position="187"/>
        <end position="226"/>
    </location>
</feature>
<reference evidence="4 5" key="1">
    <citation type="submission" date="2016-10" db="EMBL/GenBank/DDBJ databases">
        <authorList>
            <person name="de Groot N.N."/>
        </authorList>
    </citation>
    <scope>NUCLEOTIDE SEQUENCE [LARGE SCALE GENOMIC DNA]</scope>
    <source>
        <strain evidence="4 5">DSM 17074</strain>
    </source>
</reference>
<keyword evidence="2" id="KW-0472">Membrane</keyword>
<dbReference type="Proteomes" id="UP000199139">
    <property type="component" value="Unassembled WGS sequence"/>
</dbReference>
<organism evidence="4 5">
    <name type="scientific">Halolactibacillus miurensis</name>
    <dbReference type="NCBI Taxonomy" id="306541"/>
    <lineage>
        <taxon>Bacteria</taxon>
        <taxon>Bacillati</taxon>
        <taxon>Bacillota</taxon>
        <taxon>Bacilli</taxon>
        <taxon>Bacillales</taxon>
        <taxon>Bacillaceae</taxon>
        <taxon>Halolactibacillus</taxon>
    </lineage>
</organism>
<evidence type="ECO:0000313" key="5">
    <source>
        <dbReference type="Proteomes" id="UP000199139"/>
    </source>
</evidence>
<dbReference type="RefSeq" id="WP_089852859.1">
    <property type="nucleotide sequence ID" value="NZ_BJWJ01000030.1"/>
</dbReference>
<proteinExistence type="predicted"/>
<evidence type="ECO:0000256" key="1">
    <source>
        <dbReference type="SAM" id="MobiDB-lite"/>
    </source>
</evidence>
<evidence type="ECO:0000313" key="6">
    <source>
        <dbReference type="Proteomes" id="UP000321773"/>
    </source>
</evidence>
<feature type="compositionally biased region" description="Acidic residues" evidence="1">
    <location>
        <begin position="205"/>
        <end position="220"/>
    </location>
</feature>
<keyword evidence="2" id="KW-1133">Transmembrane helix</keyword>